<reference evidence="2" key="1">
    <citation type="journal article" date="2014" name="Int. J. Syst. Evol. Microbiol.">
        <title>Complete genome sequence of Corynebacterium casei LMG S-19264T (=DSM 44701T), isolated from a smear-ripened cheese.</title>
        <authorList>
            <consortium name="US DOE Joint Genome Institute (JGI-PGF)"/>
            <person name="Walter F."/>
            <person name="Albersmeier A."/>
            <person name="Kalinowski J."/>
            <person name="Ruckert C."/>
        </authorList>
    </citation>
    <scope>NUCLEOTIDE SEQUENCE</scope>
    <source>
        <strain evidence="2">CGMCC 4.7312</strain>
    </source>
</reference>
<reference evidence="2" key="2">
    <citation type="submission" date="2020-09" db="EMBL/GenBank/DDBJ databases">
        <authorList>
            <person name="Sun Q."/>
            <person name="Zhou Y."/>
        </authorList>
    </citation>
    <scope>NUCLEOTIDE SEQUENCE</scope>
    <source>
        <strain evidence="2">CGMCC 4.7312</strain>
    </source>
</reference>
<feature type="compositionally biased region" description="Basic and acidic residues" evidence="1">
    <location>
        <begin position="40"/>
        <end position="51"/>
    </location>
</feature>
<feature type="region of interest" description="Disordered" evidence="1">
    <location>
        <begin position="1"/>
        <end position="60"/>
    </location>
</feature>
<accession>A0A917TR81</accession>
<sequence length="60" mass="6786">MPHHDREPRPPEAAERERRDQDIQHGRDWADEAAQARSAGDPRARTPHDATGRPSQGEPI</sequence>
<protein>
    <submittedName>
        <fullName evidence="2">Uncharacterized protein</fullName>
    </submittedName>
</protein>
<evidence type="ECO:0000313" key="3">
    <source>
        <dbReference type="Proteomes" id="UP000608890"/>
    </source>
</evidence>
<gene>
    <name evidence="2" type="ORF">GCM10011608_17790</name>
</gene>
<dbReference type="AlphaFoldDB" id="A0A917TR81"/>
<feature type="compositionally biased region" description="Basic and acidic residues" evidence="1">
    <location>
        <begin position="1"/>
        <end position="30"/>
    </location>
</feature>
<dbReference type="EMBL" id="BMNB01000006">
    <property type="protein sequence ID" value="GGM33723.1"/>
    <property type="molecule type" value="Genomic_DNA"/>
</dbReference>
<evidence type="ECO:0000313" key="2">
    <source>
        <dbReference type="EMBL" id="GGM33723.1"/>
    </source>
</evidence>
<proteinExistence type="predicted"/>
<dbReference type="RefSeq" id="WP_189042392.1">
    <property type="nucleotide sequence ID" value="NZ_BMNB01000006.1"/>
</dbReference>
<name>A0A917TR81_9ACTN</name>
<keyword evidence="3" id="KW-1185">Reference proteome</keyword>
<comment type="caution">
    <text evidence="2">The sequence shown here is derived from an EMBL/GenBank/DDBJ whole genome shotgun (WGS) entry which is preliminary data.</text>
</comment>
<evidence type="ECO:0000256" key="1">
    <source>
        <dbReference type="SAM" id="MobiDB-lite"/>
    </source>
</evidence>
<dbReference type="Proteomes" id="UP000608890">
    <property type="component" value="Unassembled WGS sequence"/>
</dbReference>
<organism evidence="2 3">
    <name type="scientific">Micromonospora sonchi</name>
    <dbReference type="NCBI Taxonomy" id="1763543"/>
    <lineage>
        <taxon>Bacteria</taxon>
        <taxon>Bacillati</taxon>
        <taxon>Actinomycetota</taxon>
        <taxon>Actinomycetes</taxon>
        <taxon>Micromonosporales</taxon>
        <taxon>Micromonosporaceae</taxon>
        <taxon>Micromonospora</taxon>
    </lineage>
</organism>